<evidence type="ECO:0000313" key="2">
    <source>
        <dbReference type="EMBL" id="KAK5164118.1"/>
    </source>
</evidence>
<accession>A0AAV9P012</accession>
<evidence type="ECO:0000313" key="3">
    <source>
        <dbReference type="Proteomes" id="UP001337655"/>
    </source>
</evidence>
<dbReference type="Proteomes" id="UP001337655">
    <property type="component" value="Unassembled WGS sequence"/>
</dbReference>
<dbReference type="EMBL" id="JAVRRT010000021">
    <property type="protein sequence ID" value="KAK5164118.1"/>
    <property type="molecule type" value="Genomic_DNA"/>
</dbReference>
<gene>
    <name evidence="2" type="ORF">LTR77_010209</name>
</gene>
<sequence>MAPNKPGPLQALRRKAASQAKLTKKTALAGSGYRNLQRRNAAVTGAYHPENDTQEAVIVRALSKPKPNKVVKTSLKPRIAAPKPDQAPPARPNTEYWLSYGGVSPPETTEEVFPTTTVAVARIAGWRLHSFTDSLKMLLDDIVAYDEIAVTSLNIGGEIVVDVRILFGTEMAAMAAKGGLDGEMLDGRKLRLGYI</sequence>
<proteinExistence type="predicted"/>
<evidence type="ECO:0000256" key="1">
    <source>
        <dbReference type="SAM" id="MobiDB-lite"/>
    </source>
</evidence>
<dbReference type="AlphaFoldDB" id="A0AAV9P012"/>
<organism evidence="2 3">
    <name type="scientific">Saxophila tyrrhenica</name>
    <dbReference type="NCBI Taxonomy" id="1690608"/>
    <lineage>
        <taxon>Eukaryota</taxon>
        <taxon>Fungi</taxon>
        <taxon>Dikarya</taxon>
        <taxon>Ascomycota</taxon>
        <taxon>Pezizomycotina</taxon>
        <taxon>Dothideomycetes</taxon>
        <taxon>Dothideomycetidae</taxon>
        <taxon>Mycosphaerellales</taxon>
        <taxon>Extremaceae</taxon>
        <taxon>Saxophila</taxon>
    </lineage>
</organism>
<comment type="caution">
    <text evidence="2">The sequence shown here is derived from an EMBL/GenBank/DDBJ whole genome shotgun (WGS) entry which is preliminary data.</text>
</comment>
<dbReference type="GeneID" id="89931538"/>
<keyword evidence="3" id="KW-1185">Reference proteome</keyword>
<protein>
    <submittedName>
        <fullName evidence="2">Uncharacterized protein</fullName>
    </submittedName>
</protein>
<name>A0AAV9P012_9PEZI</name>
<reference evidence="2 3" key="1">
    <citation type="submission" date="2023-08" db="EMBL/GenBank/DDBJ databases">
        <title>Black Yeasts Isolated from many extreme environments.</title>
        <authorList>
            <person name="Coleine C."/>
            <person name="Stajich J.E."/>
            <person name="Selbmann L."/>
        </authorList>
    </citation>
    <scope>NUCLEOTIDE SEQUENCE [LARGE SCALE GENOMIC DNA]</scope>
    <source>
        <strain evidence="2 3">CCFEE 5935</strain>
    </source>
</reference>
<dbReference type="RefSeq" id="XP_064654446.1">
    <property type="nucleotide sequence ID" value="XM_064807432.1"/>
</dbReference>
<feature type="region of interest" description="Disordered" evidence="1">
    <location>
        <begin position="1"/>
        <end position="26"/>
    </location>
</feature>